<dbReference type="OrthoDB" id="9813903at2"/>
<evidence type="ECO:0000259" key="4">
    <source>
        <dbReference type="PROSITE" id="PS50113"/>
    </source>
</evidence>
<dbReference type="Pfam" id="PF00563">
    <property type="entry name" value="EAL"/>
    <property type="match status" value="1"/>
</dbReference>
<evidence type="ECO:0000313" key="7">
    <source>
        <dbReference type="EMBL" id="AGX87220.1"/>
    </source>
</evidence>
<keyword evidence="1" id="KW-0597">Phosphoprotein</keyword>
<gene>
    <name evidence="7" type="ORF">Cenrod_1127</name>
</gene>
<dbReference type="SUPFAM" id="SSF55785">
    <property type="entry name" value="PYP-like sensor domain (PAS domain)"/>
    <property type="match status" value="1"/>
</dbReference>
<reference evidence="7 8" key="1">
    <citation type="journal article" date="2013" name="Genome Biol.">
        <title>Genomic analysis reveals key aspects of prokaryotic symbiosis in the phototrophic consortium "Chlorochromatium aggregatum".</title>
        <authorList>
            <person name="Liu Z."/>
            <person name="Muller J."/>
            <person name="Li T."/>
            <person name="Alvey R.M."/>
            <person name="Vogl K."/>
            <person name="Frigaard N.U."/>
            <person name="Rockwell N.C."/>
            <person name="Boyd E.S."/>
            <person name="Tomsho L.P."/>
            <person name="Schuster S.C."/>
            <person name="Henke P."/>
            <person name="Rohde M."/>
            <person name="Overmann J."/>
            <person name="Bryant D.A."/>
        </authorList>
    </citation>
    <scope>NUCLEOTIDE SEQUENCE [LARGE SCALE GENOMIC DNA]</scope>
    <source>
        <strain evidence="7">CR</strain>
    </source>
</reference>
<dbReference type="CDD" id="cd01948">
    <property type="entry name" value="EAL"/>
    <property type="match status" value="1"/>
</dbReference>
<dbReference type="EMBL" id="CP004885">
    <property type="protein sequence ID" value="AGX87220.1"/>
    <property type="molecule type" value="Genomic_DNA"/>
</dbReference>
<accession>U5N7D3</accession>
<feature type="domain" description="GGDEF" evidence="6">
    <location>
        <begin position="310"/>
        <end position="444"/>
    </location>
</feature>
<dbReference type="PATRIC" id="fig|946483.4.peg.1128"/>
<evidence type="ECO:0000256" key="1">
    <source>
        <dbReference type="PROSITE-ProRule" id="PRU00169"/>
    </source>
</evidence>
<dbReference type="STRING" id="946483.Cenrod_1127"/>
<dbReference type="InterPro" id="IPR000160">
    <property type="entry name" value="GGDEF_dom"/>
</dbReference>
<dbReference type="CDD" id="cd19920">
    <property type="entry name" value="REC_PA4781-like"/>
    <property type="match status" value="1"/>
</dbReference>
<dbReference type="SUPFAM" id="SSF55073">
    <property type="entry name" value="Nucleotide cyclase"/>
    <property type="match status" value="1"/>
</dbReference>
<evidence type="ECO:0000259" key="3">
    <source>
        <dbReference type="PROSITE" id="PS50112"/>
    </source>
</evidence>
<evidence type="ECO:0000259" key="2">
    <source>
        <dbReference type="PROSITE" id="PS50110"/>
    </source>
</evidence>
<dbReference type="Gene3D" id="3.40.50.2300">
    <property type="match status" value="1"/>
</dbReference>
<feature type="domain" description="PAC" evidence="4">
    <location>
        <begin position="226"/>
        <end position="278"/>
    </location>
</feature>
<keyword evidence="8" id="KW-1185">Reference proteome</keyword>
<dbReference type="InterPro" id="IPR035919">
    <property type="entry name" value="EAL_sf"/>
</dbReference>
<dbReference type="InterPro" id="IPR035965">
    <property type="entry name" value="PAS-like_dom_sf"/>
</dbReference>
<dbReference type="KEGG" id="cbx:Cenrod_1127"/>
<dbReference type="Gene3D" id="3.30.450.20">
    <property type="entry name" value="PAS domain"/>
    <property type="match status" value="1"/>
</dbReference>
<evidence type="ECO:0000259" key="5">
    <source>
        <dbReference type="PROSITE" id="PS50883"/>
    </source>
</evidence>
<dbReference type="NCBIfam" id="TIGR00229">
    <property type="entry name" value="sensory_box"/>
    <property type="match status" value="1"/>
</dbReference>
<dbReference type="Pfam" id="PF13426">
    <property type="entry name" value="PAS_9"/>
    <property type="match status" value="1"/>
</dbReference>
<dbReference type="Pfam" id="PF00072">
    <property type="entry name" value="Response_reg"/>
    <property type="match status" value="1"/>
</dbReference>
<dbReference type="PROSITE" id="PS50110">
    <property type="entry name" value="RESPONSE_REGULATORY"/>
    <property type="match status" value="1"/>
</dbReference>
<dbReference type="PROSITE" id="PS50113">
    <property type="entry name" value="PAC"/>
    <property type="match status" value="1"/>
</dbReference>
<name>U5N7D3_9BURK</name>
<dbReference type="SMART" id="SM00448">
    <property type="entry name" value="REC"/>
    <property type="match status" value="1"/>
</dbReference>
<dbReference type="PANTHER" id="PTHR44757">
    <property type="entry name" value="DIGUANYLATE CYCLASE DGCP"/>
    <property type="match status" value="1"/>
</dbReference>
<organism evidence="7 8">
    <name type="scientific">Candidatus Symbiobacter mobilis CR</name>
    <dbReference type="NCBI Taxonomy" id="946483"/>
    <lineage>
        <taxon>Bacteria</taxon>
        <taxon>Pseudomonadati</taxon>
        <taxon>Pseudomonadota</taxon>
        <taxon>Betaproteobacteria</taxon>
        <taxon>Burkholderiales</taxon>
        <taxon>Comamonadaceae</taxon>
    </lineage>
</organism>
<dbReference type="InterPro" id="IPR029787">
    <property type="entry name" value="Nucleotide_cyclase"/>
</dbReference>
<evidence type="ECO:0000259" key="6">
    <source>
        <dbReference type="PROSITE" id="PS50887"/>
    </source>
</evidence>
<dbReference type="CDD" id="cd00130">
    <property type="entry name" value="PAS"/>
    <property type="match status" value="1"/>
</dbReference>
<dbReference type="PANTHER" id="PTHR44757:SF2">
    <property type="entry name" value="BIOFILM ARCHITECTURE MAINTENANCE PROTEIN MBAA"/>
    <property type="match status" value="1"/>
</dbReference>
<dbReference type="SMART" id="SM00052">
    <property type="entry name" value="EAL"/>
    <property type="match status" value="1"/>
</dbReference>
<dbReference type="InterPro" id="IPR000014">
    <property type="entry name" value="PAS"/>
</dbReference>
<dbReference type="Gene3D" id="3.20.20.450">
    <property type="entry name" value="EAL domain"/>
    <property type="match status" value="1"/>
</dbReference>
<dbReference type="InterPro" id="IPR011006">
    <property type="entry name" value="CheY-like_superfamily"/>
</dbReference>
<feature type="domain" description="PAS" evidence="3">
    <location>
        <begin position="150"/>
        <end position="199"/>
    </location>
</feature>
<dbReference type="SMART" id="SM00091">
    <property type="entry name" value="PAS"/>
    <property type="match status" value="1"/>
</dbReference>
<dbReference type="HOGENOM" id="CLU_000445_70_50_4"/>
<sequence length="715" mass="79252">MDQQSHRPKILVIDDTPVNLLTLGAALKNEFDLHMASSGATGLALAKQSPPDLILLDIMMPEMDGFETCTRLKQDPLLQDIPIVFVTALHETQSEVRGLELGAVDYITKPIQVETARQRIRNLLERERLRKEVLRQRDQLEADIVERKAAEAKLRLAARVFASACEGIVITDQHGTILEVNAAFTNITGYLREEVLGQNPRLLQSGRHSAAFYQAMWRDLRARGTWSGEIWNRHKSGIAYAELLTITALLDERGNPTNFVAMFSDITASKNHQRELELVAHYDPLTGLPNRTLVAERLRQGMTRVQGGSQRLAVAFLDLDNFKSINDAYGHHFGDQLITTVAKRLKQTLRDGDTLARTGGDEFVAVLTNLDTNAPNTPVLARLLEIASQSIDFGDHSVTMTASLGVTFYPQNTDIDAEQLLRQADQALYQAKLSGKNCFHVFDADRDMGLRSRHEQVDRIRQALLGGEMLLHYQPKVNMRTGQIVGVEALIRWQHPQRGLLAPAHFLPLIDESPLAIDLGEWVIDTALAQITQWRSMGLPTGISVNVCARQLQREDFVPRLRSALQCHPLVQPGDLSLEVLETSALEDIAGVSEVITQCSALGVEFALDDFGTGYSSLTYLKRLPVTLLKMDRSFVRDMLVDPEDTAILKGVIGLAQAFGRAVIAEGVESIAHGTGLLELGCELAQGYAVAKPMPAEEYPAWATQWRPDPAWAGH</sequence>
<feature type="domain" description="EAL" evidence="5">
    <location>
        <begin position="453"/>
        <end position="707"/>
    </location>
</feature>
<dbReference type="InterPro" id="IPR000700">
    <property type="entry name" value="PAS-assoc_C"/>
</dbReference>
<evidence type="ECO:0000313" key="8">
    <source>
        <dbReference type="Proteomes" id="UP000017184"/>
    </source>
</evidence>
<dbReference type="Proteomes" id="UP000017184">
    <property type="component" value="Chromosome"/>
</dbReference>
<dbReference type="SUPFAM" id="SSF141868">
    <property type="entry name" value="EAL domain-like"/>
    <property type="match status" value="1"/>
</dbReference>
<dbReference type="FunFam" id="3.30.70.270:FF:000001">
    <property type="entry name" value="Diguanylate cyclase domain protein"/>
    <property type="match status" value="1"/>
</dbReference>
<dbReference type="NCBIfam" id="TIGR00254">
    <property type="entry name" value="GGDEF"/>
    <property type="match status" value="1"/>
</dbReference>
<dbReference type="SMART" id="SM00267">
    <property type="entry name" value="GGDEF"/>
    <property type="match status" value="1"/>
</dbReference>
<dbReference type="Pfam" id="PF00990">
    <property type="entry name" value="GGDEF"/>
    <property type="match status" value="1"/>
</dbReference>
<dbReference type="GO" id="GO:0003824">
    <property type="term" value="F:catalytic activity"/>
    <property type="evidence" value="ECO:0007669"/>
    <property type="project" value="UniProtKB-ARBA"/>
</dbReference>
<dbReference type="RefSeq" id="WP_022772038.1">
    <property type="nucleotide sequence ID" value="NC_022576.1"/>
</dbReference>
<dbReference type="InterPro" id="IPR043128">
    <property type="entry name" value="Rev_trsase/Diguanyl_cyclase"/>
</dbReference>
<dbReference type="SUPFAM" id="SSF52172">
    <property type="entry name" value="CheY-like"/>
    <property type="match status" value="1"/>
</dbReference>
<dbReference type="CDD" id="cd01949">
    <property type="entry name" value="GGDEF"/>
    <property type="match status" value="1"/>
</dbReference>
<dbReference type="PROSITE" id="PS50887">
    <property type="entry name" value="GGDEF"/>
    <property type="match status" value="1"/>
</dbReference>
<dbReference type="InterPro" id="IPR001789">
    <property type="entry name" value="Sig_transdc_resp-reg_receiver"/>
</dbReference>
<dbReference type="eggNOG" id="COG3437">
    <property type="taxonomic scope" value="Bacteria"/>
</dbReference>
<feature type="domain" description="Response regulatory" evidence="2">
    <location>
        <begin position="9"/>
        <end position="124"/>
    </location>
</feature>
<dbReference type="AlphaFoldDB" id="U5N7D3"/>
<dbReference type="eggNOG" id="COG5001">
    <property type="taxonomic scope" value="Bacteria"/>
</dbReference>
<dbReference type="GO" id="GO:0000160">
    <property type="term" value="P:phosphorelay signal transduction system"/>
    <property type="evidence" value="ECO:0007669"/>
    <property type="project" value="InterPro"/>
</dbReference>
<proteinExistence type="predicted"/>
<protein>
    <submittedName>
        <fullName evidence="7">Signal transduction protein</fullName>
    </submittedName>
</protein>
<feature type="modified residue" description="4-aspartylphosphate" evidence="1">
    <location>
        <position position="57"/>
    </location>
</feature>
<dbReference type="InterPro" id="IPR001633">
    <property type="entry name" value="EAL_dom"/>
</dbReference>
<dbReference type="PROSITE" id="PS50112">
    <property type="entry name" value="PAS"/>
    <property type="match status" value="1"/>
</dbReference>
<dbReference type="InterPro" id="IPR052155">
    <property type="entry name" value="Biofilm_reg_signaling"/>
</dbReference>
<dbReference type="PROSITE" id="PS50883">
    <property type="entry name" value="EAL"/>
    <property type="match status" value="1"/>
</dbReference>
<dbReference type="Gene3D" id="3.30.70.270">
    <property type="match status" value="1"/>
</dbReference>